<dbReference type="SUPFAM" id="SSF57868">
    <property type="entry name" value="Metallothionein"/>
    <property type="match status" value="1"/>
</dbReference>
<dbReference type="EMBL" id="AQIB01137352">
    <property type="status" value="NOT_ANNOTATED_CDS"/>
    <property type="molecule type" value="Genomic_DNA"/>
</dbReference>
<dbReference type="Pfam" id="PF00131">
    <property type="entry name" value="Metallothio"/>
    <property type="match status" value="1"/>
</dbReference>
<keyword evidence="3 5" id="KW-0479">Metal-binding</keyword>
<reference evidence="6" key="2">
    <citation type="submission" date="2025-08" db="UniProtKB">
        <authorList>
            <consortium name="Ensembl"/>
        </authorList>
    </citation>
    <scope>IDENTIFICATION</scope>
</reference>
<evidence type="ECO:0000313" key="6">
    <source>
        <dbReference type="Ensembl" id="ENSCSAP00000001351.1"/>
    </source>
</evidence>
<dbReference type="Gene3D" id="4.10.10.10">
    <property type="entry name" value="Metallothionein Isoform II"/>
    <property type="match status" value="1"/>
</dbReference>
<dbReference type="GO" id="GO:0010273">
    <property type="term" value="P:detoxification of copper ion"/>
    <property type="evidence" value="ECO:0007669"/>
    <property type="project" value="TreeGrafter"/>
</dbReference>
<dbReference type="EMBL" id="AQIB01137351">
    <property type="status" value="NOT_ANNOTATED_CDS"/>
    <property type="molecule type" value="Genomic_DNA"/>
</dbReference>
<dbReference type="GeneTree" id="ENSGT00940000164639"/>
<dbReference type="PANTHER" id="PTHR23299">
    <property type="entry name" value="METALLOTHIONEIN"/>
    <property type="match status" value="1"/>
</dbReference>
<organism evidence="6 7">
    <name type="scientific">Chlorocebus sabaeus</name>
    <name type="common">Green monkey</name>
    <name type="synonym">Simia sabaea</name>
    <dbReference type="NCBI Taxonomy" id="60711"/>
    <lineage>
        <taxon>Eukaryota</taxon>
        <taxon>Metazoa</taxon>
        <taxon>Chordata</taxon>
        <taxon>Craniata</taxon>
        <taxon>Vertebrata</taxon>
        <taxon>Euteleostomi</taxon>
        <taxon>Mammalia</taxon>
        <taxon>Eutheria</taxon>
        <taxon>Euarchontoglires</taxon>
        <taxon>Primates</taxon>
        <taxon>Haplorrhini</taxon>
        <taxon>Catarrhini</taxon>
        <taxon>Cercopithecidae</taxon>
        <taxon>Cercopithecinae</taxon>
        <taxon>Chlorocebus</taxon>
    </lineage>
</organism>
<dbReference type="PROSITE" id="PS00203">
    <property type="entry name" value="METALLOTHIONEIN_VRT"/>
    <property type="match status" value="1"/>
</dbReference>
<dbReference type="PANTHER" id="PTHR23299:SF22">
    <property type="entry name" value="METALLOTHIONEIN-1G"/>
    <property type="match status" value="1"/>
</dbReference>
<dbReference type="GO" id="GO:0071280">
    <property type="term" value="P:cellular response to copper ion"/>
    <property type="evidence" value="ECO:0007669"/>
    <property type="project" value="TreeGrafter"/>
</dbReference>
<evidence type="ECO:0000256" key="2">
    <source>
        <dbReference type="ARBA" id="ARBA00007283"/>
    </source>
</evidence>
<dbReference type="InterPro" id="IPR023587">
    <property type="entry name" value="Metalthion_dom_sf_vert"/>
</dbReference>
<evidence type="ECO:0000256" key="5">
    <source>
        <dbReference type="RuleBase" id="RU000621"/>
    </source>
</evidence>
<comment type="similarity">
    <text evidence="2 5">Belongs to the metallothionein superfamily. Type 1 family.</text>
</comment>
<dbReference type="AlphaFoldDB" id="A0A0D9QYB2"/>
<dbReference type="GO" id="GO:0046872">
    <property type="term" value="F:metal ion binding"/>
    <property type="evidence" value="ECO:0007669"/>
    <property type="project" value="UniProtKB-KW"/>
</dbReference>
<protein>
    <recommendedName>
        <fullName evidence="5">Metallothionein</fullName>
    </recommendedName>
</protein>
<reference evidence="6" key="3">
    <citation type="submission" date="2025-09" db="UniProtKB">
        <authorList>
            <consortium name="Ensembl"/>
        </authorList>
    </citation>
    <scope>IDENTIFICATION</scope>
</reference>
<comment type="function">
    <text evidence="1">Metallothioneins have a high content of cysteine residues that bind various heavy metals; these proteins are transcriptionally regulated by both heavy metals and glucocorticoids.</text>
</comment>
<accession>A0A0D9QYB2</accession>
<sequence>MDPNCSCAAGDSCSCSGSCTCKECKCTSCKKSECGAIRCLGLRLGGNPRLALEACFWGTPQPQIPGDGPALTLLAGGAFALF</sequence>
<name>A0A0D9QYB2_CHLSB</name>
<reference evidence="6 7" key="1">
    <citation type="submission" date="2014-03" db="EMBL/GenBank/DDBJ databases">
        <authorList>
            <person name="Warren W."/>
            <person name="Wilson R.K."/>
        </authorList>
    </citation>
    <scope>NUCLEOTIDE SEQUENCE</scope>
</reference>
<evidence type="ECO:0000256" key="3">
    <source>
        <dbReference type="ARBA" id="ARBA00022723"/>
    </source>
</evidence>
<dbReference type="GO" id="GO:0071276">
    <property type="term" value="P:cellular response to cadmium ion"/>
    <property type="evidence" value="ECO:0007669"/>
    <property type="project" value="TreeGrafter"/>
</dbReference>
<dbReference type="InterPro" id="IPR018064">
    <property type="entry name" value="Metalthion_vert_metal_BS"/>
</dbReference>
<dbReference type="Ensembl" id="ENSCSAT00000003060.1">
    <property type="protein sequence ID" value="ENSCSAP00000001351.1"/>
    <property type="gene ID" value="ENSCSAG00000005031.1"/>
</dbReference>
<proteinExistence type="inferred from homology"/>
<keyword evidence="7" id="KW-1185">Reference proteome</keyword>
<dbReference type="Bgee" id="ENSCSAG00000005031">
    <property type="expression patterns" value="Expressed in adrenal cortex and 1 other cell type or tissue"/>
</dbReference>
<evidence type="ECO:0000313" key="7">
    <source>
        <dbReference type="Proteomes" id="UP000029965"/>
    </source>
</evidence>
<keyword evidence="4 5" id="KW-0480">Metal-thiolate cluster</keyword>
<dbReference type="GO" id="GO:0005634">
    <property type="term" value="C:nucleus"/>
    <property type="evidence" value="ECO:0007669"/>
    <property type="project" value="TreeGrafter"/>
</dbReference>
<dbReference type="eggNOG" id="KOG4738">
    <property type="taxonomic scope" value="Eukaryota"/>
</dbReference>
<dbReference type="InterPro" id="IPR000006">
    <property type="entry name" value="Metalthion_vert"/>
</dbReference>
<dbReference type="GO" id="GO:0006882">
    <property type="term" value="P:intracellular zinc ion homeostasis"/>
    <property type="evidence" value="ECO:0007669"/>
    <property type="project" value="TreeGrafter"/>
</dbReference>
<evidence type="ECO:0000256" key="1">
    <source>
        <dbReference type="ARBA" id="ARBA00002597"/>
    </source>
</evidence>
<dbReference type="GO" id="GO:0005737">
    <property type="term" value="C:cytoplasm"/>
    <property type="evidence" value="ECO:0007669"/>
    <property type="project" value="TreeGrafter"/>
</dbReference>
<dbReference type="STRING" id="60711.ENSCSAP00000001351"/>
<dbReference type="InterPro" id="IPR017854">
    <property type="entry name" value="Metalthion_dom_sf"/>
</dbReference>
<dbReference type="Proteomes" id="UP000029965">
    <property type="component" value="Chromosome 5"/>
</dbReference>
<evidence type="ECO:0000256" key="4">
    <source>
        <dbReference type="ARBA" id="ARBA00022851"/>
    </source>
</evidence>
<dbReference type="GO" id="GO:0071294">
    <property type="term" value="P:cellular response to zinc ion"/>
    <property type="evidence" value="ECO:0007669"/>
    <property type="project" value="TreeGrafter"/>
</dbReference>